<comment type="subcellular location">
    <subcellularLocation>
        <location evidence="1 5">Cytoplasm</location>
    </subcellularLocation>
</comment>
<dbReference type="Proteomes" id="UP000199136">
    <property type="component" value="Unassembled WGS sequence"/>
</dbReference>
<dbReference type="PANTHER" id="PTHR20982">
    <property type="entry name" value="RIBOSOME RECYCLING FACTOR"/>
    <property type="match status" value="1"/>
</dbReference>
<gene>
    <name evidence="5" type="primary">frr</name>
    <name evidence="8" type="ORF">SAMN04488506_0874</name>
</gene>
<evidence type="ECO:0000256" key="3">
    <source>
        <dbReference type="ARBA" id="ARBA00022490"/>
    </source>
</evidence>
<comment type="similarity">
    <text evidence="2 5">Belongs to the RRF family.</text>
</comment>
<keyword evidence="9" id="KW-1185">Reference proteome</keyword>
<evidence type="ECO:0000256" key="5">
    <source>
        <dbReference type="HAMAP-Rule" id="MF_00040"/>
    </source>
</evidence>
<dbReference type="Gene3D" id="3.30.1360.40">
    <property type="match status" value="1"/>
</dbReference>
<evidence type="ECO:0000256" key="6">
    <source>
        <dbReference type="SAM" id="Coils"/>
    </source>
</evidence>
<dbReference type="GO" id="GO:0043023">
    <property type="term" value="F:ribosomal large subunit binding"/>
    <property type="evidence" value="ECO:0007669"/>
    <property type="project" value="TreeGrafter"/>
</dbReference>
<dbReference type="NCBIfam" id="TIGR00496">
    <property type="entry name" value="frr"/>
    <property type="match status" value="1"/>
</dbReference>
<keyword evidence="6" id="KW-0175">Coiled coil</keyword>
<evidence type="ECO:0000256" key="2">
    <source>
        <dbReference type="ARBA" id="ARBA00005912"/>
    </source>
</evidence>
<feature type="domain" description="Ribosome recycling factor" evidence="7">
    <location>
        <begin position="29"/>
        <end position="191"/>
    </location>
</feature>
<keyword evidence="4 5" id="KW-0648">Protein biosynthesis</keyword>
<dbReference type="HAMAP" id="MF_00040">
    <property type="entry name" value="RRF"/>
    <property type="match status" value="1"/>
</dbReference>
<dbReference type="FunFam" id="3.30.1360.40:FF:000001">
    <property type="entry name" value="Ribosome-recycling factor"/>
    <property type="match status" value="1"/>
</dbReference>
<dbReference type="EMBL" id="FOXW01000003">
    <property type="protein sequence ID" value="SFQ19065.1"/>
    <property type="molecule type" value="Genomic_DNA"/>
</dbReference>
<dbReference type="PANTHER" id="PTHR20982:SF3">
    <property type="entry name" value="MITOCHONDRIAL RIBOSOME RECYCLING FACTOR PSEUDO 1"/>
    <property type="match status" value="1"/>
</dbReference>
<proteinExistence type="inferred from homology"/>
<sequence>MELLLGGKNMTEQILKETKERMTKAEQSLQRELGSIRAGRANPSLLDRIQVEYYGIPTPLNQLAQIGVPEPRVLMITPFDKSSIKDVERALLQSDIGISPSNDGNVIRLVIPQLTTERRKELAKQVGKEAENAKISVRNIRRDAIDDLKKAEKNNEITEDDLRYFEGEVQKLTDNSVKELDKIAAEKEKELIEG</sequence>
<protein>
    <recommendedName>
        <fullName evidence="5">Ribosome-recycling factor</fullName>
        <shortName evidence="5">RRF</shortName>
    </recommendedName>
    <alternativeName>
        <fullName evidence="5">Ribosome-releasing factor</fullName>
    </alternativeName>
</protein>
<dbReference type="FunFam" id="1.10.132.20:FF:000001">
    <property type="entry name" value="Ribosome-recycling factor"/>
    <property type="match status" value="1"/>
</dbReference>
<organism evidence="8 9">
    <name type="scientific">Desemzia incerta</name>
    <dbReference type="NCBI Taxonomy" id="82801"/>
    <lineage>
        <taxon>Bacteria</taxon>
        <taxon>Bacillati</taxon>
        <taxon>Bacillota</taxon>
        <taxon>Bacilli</taxon>
        <taxon>Lactobacillales</taxon>
        <taxon>Carnobacteriaceae</taxon>
        <taxon>Desemzia</taxon>
    </lineage>
</organism>
<reference evidence="8 9" key="1">
    <citation type="submission" date="2016-10" db="EMBL/GenBank/DDBJ databases">
        <authorList>
            <person name="de Groot N.N."/>
        </authorList>
    </citation>
    <scope>NUCLEOTIDE SEQUENCE [LARGE SCALE GENOMIC DNA]</scope>
    <source>
        <strain evidence="8 9">DSM 20581</strain>
    </source>
</reference>
<evidence type="ECO:0000256" key="4">
    <source>
        <dbReference type="ARBA" id="ARBA00022917"/>
    </source>
</evidence>
<comment type="function">
    <text evidence="5">Responsible for the release of ribosomes from messenger RNA at the termination of protein biosynthesis. May increase the efficiency of translation by recycling ribosomes from one round of translation to another.</text>
</comment>
<name>A0A1I5WHB7_9LACT</name>
<evidence type="ECO:0000259" key="7">
    <source>
        <dbReference type="Pfam" id="PF01765"/>
    </source>
</evidence>
<dbReference type="InterPro" id="IPR002661">
    <property type="entry name" value="Ribosome_recyc_fac"/>
</dbReference>
<dbReference type="SUPFAM" id="SSF55194">
    <property type="entry name" value="Ribosome recycling factor, RRF"/>
    <property type="match status" value="1"/>
</dbReference>
<dbReference type="AlphaFoldDB" id="A0A1I5WHB7"/>
<dbReference type="CDD" id="cd00520">
    <property type="entry name" value="RRF"/>
    <property type="match status" value="1"/>
</dbReference>
<evidence type="ECO:0000313" key="9">
    <source>
        <dbReference type="Proteomes" id="UP000199136"/>
    </source>
</evidence>
<accession>A0A1I5WHB7</accession>
<keyword evidence="3 5" id="KW-0963">Cytoplasm</keyword>
<dbReference type="Pfam" id="PF01765">
    <property type="entry name" value="RRF"/>
    <property type="match status" value="1"/>
</dbReference>
<dbReference type="GO" id="GO:0006415">
    <property type="term" value="P:translational termination"/>
    <property type="evidence" value="ECO:0007669"/>
    <property type="project" value="UniProtKB-UniRule"/>
</dbReference>
<dbReference type="InterPro" id="IPR023584">
    <property type="entry name" value="Ribosome_recyc_fac_dom"/>
</dbReference>
<evidence type="ECO:0000313" key="8">
    <source>
        <dbReference type="EMBL" id="SFQ19065.1"/>
    </source>
</evidence>
<dbReference type="GO" id="GO:0005737">
    <property type="term" value="C:cytoplasm"/>
    <property type="evidence" value="ECO:0007669"/>
    <property type="project" value="UniProtKB-SubCell"/>
</dbReference>
<dbReference type="Gene3D" id="1.10.132.20">
    <property type="entry name" value="Ribosome-recycling factor"/>
    <property type="match status" value="1"/>
</dbReference>
<dbReference type="STRING" id="82801.SAMN04488506_0874"/>
<feature type="coiled-coil region" evidence="6">
    <location>
        <begin position="141"/>
        <end position="168"/>
    </location>
</feature>
<dbReference type="InterPro" id="IPR036191">
    <property type="entry name" value="RRF_sf"/>
</dbReference>
<feature type="coiled-coil region" evidence="6">
    <location>
        <begin position="8"/>
        <end position="35"/>
    </location>
</feature>
<evidence type="ECO:0000256" key="1">
    <source>
        <dbReference type="ARBA" id="ARBA00004496"/>
    </source>
</evidence>